<evidence type="ECO:0000256" key="3">
    <source>
        <dbReference type="ARBA" id="ARBA00022737"/>
    </source>
</evidence>
<sequence>MASGCEVASEEQIKYANRILKAVKYIYPEENVIGEAIEKPDSTASYATLLEKAERLLRFGEKTGDYQARFLLGLVHFEKHHYAEALTAFNSIKDQDPRALYQLGVMHFDGLGTPADLTLAVEYMNRVAQSDSPQAGQIKHAALYNIGQAHMEGYGVPASSVEAERYWLEAAADGSPNASVKAQTALGMFYSKPETLDLTKAFSWHFEACGNGSLESQGALGIMYLHGQGIRKDMESGLYCLRGAAERGNVYAQGHLVALYYHRKIFSKAVALAKRISEYNDIQAIARETGCVAEFVTKGIAIALFYYARCLQTGHGVKQDETRAETFFSKAVELDTEVCKELQLDIAMGKL</sequence>
<dbReference type="PANTHER" id="PTHR44554">
    <property type="entry name" value="LRP2-BINDING PROTEIN"/>
    <property type="match status" value="1"/>
</dbReference>
<dbReference type="InterPro" id="IPR011990">
    <property type="entry name" value="TPR-like_helical_dom_sf"/>
</dbReference>
<evidence type="ECO:0000256" key="6">
    <source>
        <dbReference type="ARBA" id="ARBA00039954"/>
    </source>
</evidence>
<evidence type="ECO:0000256" key="4">
    <source>
        <dbReference type="ARBA" id="ARBA00022803"/>
    </source>
</evidence>
<dbReference type="PROSITE" id="PS50005">
    <property type="entry name" value="TPR"/>
    <property type="match status" value="1"/>
</dbReference>
<dbReference type="RefSeq" id="XP_031413959.1">
    <property type="nucleotide sequence ID" value="XM_031558099.2"/>
</dbReference>
<dbReference type="GO" id="GO:0005737">
    <property type="term" value="C:cytoplasm"/>
    <property type="evidence" value="ECO:0007669"/>
    <property type="project" value="UniProtKB-SubCell"/>
</dbReference>
<accession>A0A6P8EQ08</accession>
<dbReference type="GeneID" id="105901759"/>
<gene>
    <name evidence="9" type="primary">LOC105901759</name>
</gene>
<dbReference type="OrthoDB" id="2384430at2759"/>
<feature type="repeat" description="TPR" evidence="7">
    <location>
        <begin position="66"/>
        <end position="99"/>
    </location>
</feature>
<keyword evidence="3" id="KW-0677">Repeat</keyword>
<dbReference type="Proteomes" id="UP000515152">
    <property type="component" value="Chromosome 20"/>
</dbReference>
<evidence type="ECO:0000256" key="5">
    <source>
        <dbReference type="ARBA" id="ARBA00037614"/>
    </source>
</evidence>
<dbReference type="SMART" id="SM00671">
    <property type="entry name" value="SEL1"/>
    <property type="match status" value="5"/>
</dbReference>
<evidence type="ECO:0000256" key="2">
    <source>
        <dbReference type="ARBA" id="ARBA00022490"/>
    </source>
</evidence>
<keyword evidence="4 7" id="KW-0802">TPR repeat</keyword>
<evidence type="ECO:0000313" key="9">
    <source>
        <dbReference type="RefSeq" id="XP_031413959.1"/>
    </source>
</evidence>
<dbReference type="InterPro" id="IPR019734">
    <property type="entry name" value="TPR_rpt"/>
</dbReference>
<organism evidence="8 9">
    <name type="scientific">Clupea harengus</name>
    <name type="common">Atlantic herring</name>
    <dbReference type="NCBI Taxonomy" id="7950"/>
    <lineage>
        <taxon>Eukaryota</taxon>
        <taxon>Metazoa</taxon>
        <taxon>Chordata</taxon>
        <taxon>Craniata</taxon>
        <taxon>Vertebrata</taxon>
        <taxon>Euteleostomi</taxon>
        <taxon>Actinopterygii</taxon>
        <taxon>Neopterygii</taxon>
        <taxon>Teleostei</taxon>
        <taxon>Clupei</taxon>
        <taxon>Clupeiformes</taxon>
        <taxon>Clupeoidei</taxon>
        <taxon>Clupeidae</taxon>
        <taxon>Clupea</taxon>
    </lineage>
</organism>
<dbReference type="PANTHER" id="PTHR44554:SF1">
    <property type="entry name" value="LRP2-BINDING PROTEIN"/>
    <property type="match status" value="1"/>
</dbReference>
<evidence type="ECO:0000256" key="1">
    <source>
        <dbReference type="ARBA" id="ARBA00004496"/>
    </source>
</evidence>
<dbReference type="KEGG" id="char:105901759"/>
<dbReference type="InterPro" id="IPR006597">
    <property type="entry name" value="Sel1-like"/>
</dbReference>
<keyword evidence="8" id="KW-1185">Reference proteome</keyword>
<comment type="subcellular location">
    <subcellularLocation>
        <location evidence="1">Cytoplasm</location>
    </subcellularLocation>
</comment>
<comment type="function">
    <text evidence="5">May act as an adapter that regulates LRP2 function.</text>
</comment>
<dbReference type="AlphaFoldDB" id="A0A6P8EQ08"/>
<name>A0A6P8EQ08_CLUHA</name>
<dbReference type="Gene3D" id="1.25.40.10">
    <property type="entry name" value="Tetratricopeptide repeat domain"/>
    <property type="match status" value="1"/>
</dbReference>
<dbReference type="InterPro" id="IPR052323">
    <property type="entry name" value="LRP2-binding"/>
</dbReference>
<evidence type="ECO:0000256" key="7">
    <source>
        <dbReference type="PROSITE-ProRule" id="PRU00339"/>
    </source>
</evidence>
<dbReference type="Pfam" id="PF08238">
    <property type="entry name" value="Sel1"/>
    <property type="match status" value="5"/>
</dbReference>
<protein>
    <recommendedName>
        <fullName evidence="6">LRP2-binding protein</fullName>
    </recommendedName>
</protein>
<proteinExistence type="predicted"/>
<reference evidence="9" key="1">
    <citation type="submission" date="2025-08" db="UniProtKB">
        <authorList>
            <consortium name="RefSeq"/>
        </authorList>
    </citation>
    <scope>IDENTIFICATION</scope>
</reference>
<evidence type="ECO:0000313" key="8">
    <source>
        <dbReference type="Proteomes" id="UP000515152"/>
    </source>
</evidence>
<dbReference type="SUPFAM" id="SSF81901">
    <property type="entry name" value="HCP-like"/>
    <property type="match status" value="1"/>
</dbReference>
<keyword evidence="2" id="KW-0963">Cytoplasm</keyword>